<protein>
    <submittedName>
        <fullName evidence="2">Uncharacterized protein</fullName>
    </submittedName>
</protein>
<organism evidence="2 3">
    <name type="scientific">Chryseobacterium tagetis</name>
    <dbReference type="NCBI Taxonomy" id="2801334"/>
    <lineage>
        <taxon>Bacteria</taxon>
        <taxon>Pseudomonadati</taxon>
        <taxon>Bacteroidota</taxon>
        <taxon>Flavobacteriia</taxon>
        <taxon>Flavobacteriales</taxon>
        <taxon>Weeksellaceae</taxon>
        <taxon>Chryseobacterium group</taxon>
        <taxon>Chryseobacterium</taxon>
    </lineage>
</organism>
<gene>
    <name evidence="2" type="ORF">JI747_011995</name>
</gene>
<comment type="caution">
    <text evidence="2">The sequence shown here is derived from an EMBL/GenBank/DDBJ whole genome shotgun (WGS) entry which is preliminary data.</text>
</comment>
<accession>A0ABS8A5D7</accession>
<evidence type="ECO:0000313" key="3">
    <source>
        <dbReference type="Proteomes" id="UP000618240"/>
    </source>
</evidence>
<evidence type="ECO:0000313" key="2">
    <source>
        <dbReference type="EMBL" id="MCA6067906.1"/>
    </source>
</evidence>
<proteinExistence type="predicted"/>
<dbReference type="Proteomes" id="UP000618240">
    <property type="component" value="Unassembled WGS sequence"/>
</dbReference>
<dbReference type="EMBL" id="JAERSE020000003">
    <property type="protein sequence ID" value="MCA6067906.1"/>
    <property type="molecule type" value="Genomic_DNA"/>
</dbReference>
<feature type="coiled-coil region" evidence="1">
    <location>
        <begin position="61"/>
        <end position="88"/>
    </location>
</feature>
<sequence>MNYTLEDVKDFILEFTDLEYQFNLGRFDNSITDEEWYVLVAKLENCYSEEFGYYAIITAYRDESLMTKELYENKKKNLKKRRLFLIRKYENPKFGKGIYNADSSVCFSGFLGAESNNIRSEIYQSNLSVGIVNGELKIITERDLNSEKRRNEEIIEWVYSERSNVYTDDIIIKKDGTLVETLRVFEPEHPTWITDYNQG</sequence>
<keyword evidence="1" id="KW-0175">Coiled coil</keyword>
<evidence type="ECO:0000256" key="1">
    <source>
        <dbReference type="SAM" id="Coils"/>
    </source>
</evidence>
<reference evidence="2 3" key="1">
    <citation type="submission" date="2021-09" db="EMBL/GenBank/DDBJ databases">
        <title>Genome sequencing and assembly of Chryseobacterium sp. RG1.</title>
        <authorList>
            <person name="Chhetri G."/>
        </authorList>
    </citation>
    <scope>NUCLEOTIDE SEQUENCE [LARGE SCALE GENOMIC DNA]</scope>
    <source>
        <strain evidence="2 3">RG1</strain>
    </source>
</reference>
<keyword evidence="3" id="KW-1185">Reference proteome</keyword>
<dbReference type="RefSeq" id="WP_225688974.1">
    <property type="nucleotide sequence ID" value="NZ_JAERSE020000003.1"/>
</dbReference>
<name>A0ABS8A5D7_9FLAO</name>